<evidence type="ECO:0000256" key="4">
    <source>
        <dbReference type="ARBA" id="ARBA00023134"/>
    </source>
</evidence>
<evidence type="ECO:0000313" key="7">
    <source>
        <dbReference type="EMBL" id="EPS93039.1"/>
    </source>
</evidence>
<organism evidence="7 8">
    <name type="scientific">Fomitopsis schrenkii</name>
    <name type="common">Brown rot fungus</name>
    <dbReference type="NCBI Taxonomy" id="2126942"/>
    <lineage>
        <taxon>Eukaryota</taxon>
        <taxon>Fungi</taxon>
        <taxon>Dikarya</taxon>
        <taxon>Basidiomycota</taxon>
        <taxon>Agaricomycotina</taxon>
        <taxon>Agaricomycetes</taxon>
        <taxon>Polyporales</taxon>
        <taxon>Fomitopsis</taxon>
    </lineage>
</organism>
<dbReference type="OrthoDB" id="422720at2759"/>
<sequence>DEARRHVGKQMAEADARLQMALEKRTTAESEASHAKLQHDSAVRSHLAAQEAAGHARKQLEETEWQLREGIYPAACPTAEEIMATRERLGYREGLFHCAVAGIGGCGKSSLVNALRGLRNSDTGAAATGTAEVTDSVARFLDPSPGRRVVWYDVPGAGRQAVPDRQYLTEYGLYAFDCIIVLFDTRLAAMDIALLRDAERFSIPTFIVRSKSRQHIRNLAADMAGGDDDDDDATDGEGCDPSARTLERARELYIQQTRTSVAENLAKGGLSGQRVYLVDKDTLVKAAKGESARDAIDDVDLVRDL</sequence>
<accession>S8F215</accession>
<dbReference type="SUPFAM" id="SSF52540">
    <property type="entry name" value="P-loop containing nucleoside triphosphate hydrolases"/>
    <property type="match status" value="1"/>
</dbReference>
<dbReference type="HOGENOM" id="CLU_034479_1_0_1"/>
<dbReference type="GO" id="GO:0016020">
    <property type="term" value="C:membrane"/>
    <property type="evidence" value="ECO:0007669"/>
    <property type="project" value="InterPro"/>
</dbReference>
<dbReference type="InParanoid" id="S8F215"/>
<dbReference type="Proteomes" id="UP000015241">
    <property type="component" value="Unassembled WGS sequence"/>
</dbReference>
<keyword evidence="2" id="KW-0547">Nucleotide-binding</keyword>
<evidence type="ECO:0000256" key="2">
    <source>
        <dbReference type="ARBA" id="ARBA00022741"/>
    </source>
</evidence>
<dbReference type="InterPro" id="IPR051515">
    <property type="entry name" value="IRG"/>
</dbReference>
<keyword evidence="4" id="KW-0342">GTP-binding</keyword>
<dbReference type="STRING" id="743788.S8F215"/>
<dbReference type="PANTHER" id="PTHR32341">
    <property type="entry name" value="INTERFERON-INDUCIBLE GTPASE"/>
    <property type="match status" value="1"/>
</dbReference>
<dbReference type="AlphaFoldDB" id="S8F215"/>
<comment type="similarity">
    <text evidence="1">Belongs to the TRAFAC class dynamin-like GTPase superfamily. IRG family.</text>
</comment>
<evidence type="ECO:0000256" key="1">
    <source>
        <dbReference type="ARBA" id="ARBA00005429"/>
    </source>
</evidence>
<feature type="non-terminal residue" evidence="7">
    <location>
        <position position="1"/>
    </location>
</feature>
<evidence type="ECO:0000259" key="6">
    <source>
        <dbReference type="PROSITE" id="PS51716"/>
    </source>
</evidence>
<dbReference type="InterPro" id="IPR007743">
    <property type="entry name" value="Immunity-related_GTPase-like"/>
</dbReference>
<dbReference type="EMBL" id="KE504305">
    <property type="protein sequence ID" value="EPS93039.1"/>
    <property type="molecule type" value="Genomic_DNA"/>
</dbReference>
<dbReference type="InterPro" id="IPR030385">
    <property type="entry name" value="G_IRG_dom"/>
</dbReference>
<protein>
    <recommendedName>
        <fullName evidence="6">IRG-type G domain-containing protein</fullName>
    </recommendedName>
</protein>
<dbReference type="GO" id="GO:0005525">
    <property type="term" value="F:GTP binding"/>
    <property type="evidence" value="ECO:0007669"/>
    <property type="project" value="UniProtKB-KW"/>
</dbReference>
<feature type="domain" description="IRG-type G" evidence="6">
    <location>
        <begin position="94"/>
        <end position="299"/>
    </location>
</feature>
<dbReference type="PANTHER" id="PTHR32341:SF10">
    <property type="entry name" value="INTERFERON-INDUCIBLE GTPASE 5"/>
    <property type="match status" value="1"/>
</dbReference>
<dbReference type="PROSITE" id="PS51716">
    <property type="entry name" value="G_IRG"/>
    <property type="match status" value="1"/>
</dbReference>
<reference evidence="7 8" key="1">
    <citation type="journal article" date="2012" name="Science">
        <title>The Paleozoic origin of enzymatic lignin decomposition reconstructed from 31 fungal genomes.</title>
        <authorList>
            <person name="Floudas D."/>
            <person name="Binder M."/>
            <person name="Riley R."/>
            <person name="Barry K."/>
            <person name="Blanchette R.A."/>
            <person name="Henrissat B."/>
            <person name="Martinez A.T."/>
            <person name="Otillar R."/>
            <person name="Spatafora J.W."/>
            <person name="Yadav J.S."/>
            <person name="Aerts A."/>
            <person name="Benoit I."/>
            <person name="Boyd A."/>
            <person name="Carlson A."/>
            <person name="Copeland A."/>
            <person name="Coutinho P.M."/>
            <person name="de Vries R.P."/>
            <person name="Ferreira P."/>
            <person name="Findley K."/>
            <person name="Foster B."/>
            <person name="Gaskell J."/>
            <person name="Glotzer D."/>
            <person name="Gorecki P."/>
            <person name="Heitman J."/>
            <person name="Hesse C."/>
            <person name="Hori C."/>
            <person name="Igarashi K."/>
            <person name="Jurgens J.A."/>
            <person name="Kallen N."/>
            <person name="Kersten P."/>
            <person name="Kohler A."/>
            <person name="Kuees U."/>
            <person name="Kumar T.K.A."/>
            <person name="Kuo A."/>
            <person name="LaButti K."/>
            <person name="Larrondo L.F."/>
            <person name="Lindquist E."/>
            <person name="Ling A."/>
            <person name="Lombard V."/>
            <person name="Lucas S."/>
            <person name="Lundell T."/>
            <person name="Martin R."/>
            <person name="McLaughlin D.J."/>
            <person name="Morgenstern I."/>
            <person name="Morin E."/>
            <person name="Murat C."/>
            <person name="Nagy L.G."/>
            <person name="Nolan M."/>
            <person name="Ohm R.A."/>
            <person name="Patyshakuliyeva A."/>
            <person name="Rokas A."/>
            <person name="Ruiz-Duenas F.J."/>
            <person name="Sabat G."/>
            <person name="Salamov A."/>
            <person name="Samejima M."/>
            <person name="Schmutz J."/>
            <person name="Slot J.C."/>
            <person name="St John F."/>
            <person name="Stenlid J."/>
            <person name="Sun H."/>
            <person name="Sun S."/>
            <person name="Syed K."/>
            <person name="Tsang A."/>
            <person name="Wiebenga A."/>
            <person name="Young D."/>
            <person name="Pisabarro A."/>
            <person name="Eastwood D.C."/>
            <person name="Martin F."/>
            <person name="Cullen D."/>
            <person name="Grigoriev I.V."/>
            <person name="Hibbett D.S."/>
        </authorList>
    </citation>
    <scope>NUCLEOTIDE SEQUENCE</scope>
    <source>
        <strain evidence="8">FP-58527</strain>
    </source>
</reference>
<evidence type="ECO:0000256" key="5">
    <source>
        <dbReference type="SAM" id="MobiDB-lite"/>
    </source>
</evidence>
<feature type="region of interest" description="Disordered" evidence="5">
    <location>
        <begin position="222"/>
        <end position="241"/>
    </location>
</feature>
<dbReference type="eggNOG" id="ENOG502QS9R">
    <property type="taxonomic scope" value="Eukaryota"/>
</dbReference>
<dbReference type="Pfam" id="PF05049">
    <property type="entry name" value="IIGP"/>
    <property type="match status" value="1"/>
</dbReference>
<evidence type="ECO:0000256" key="3">
    <source>
        <dbReference type="ARBA" id="ARBA00022801"/>
    </source>
</evidence>
<keyword evidence="8" id="KW-1185">Reference proteome</keyword>
<proteinExistence type="inferred from homology"/>
<dbReference type="Gene3D" id="3.40.50.300">
    <property type="entry name" value="P-loop containing nucleotide triphosphate hydrolases"/>
    <property type="match status" value="1"/>
</dbReference>
<gene>
    <name evidence="7" type="ORF">FOMPIDRAFT_15577</name>
</gene>
<feature type="non-terminal residue" evidence="7">
    <location>
        <position position="305"/>
    </location>
</feature>
<keyword evidence="3" id="KW-0378">Hydrolase</keyword>
<dbReference type="InterPro" id="IPR027417">
    <property type="entry name" value="P-loop_NTPase"/>
</dbReference>
<dbReference type="GO" id="GO:0016787">
    <property type="term" value="F:hydrolase activity"/>
    <property type="evidence" value="ECO:0007669"/>
    <property type="project" value="UniProtKB-KW"/>
</dbReference>
<evidence type="ECO:0000313" key="8">
    <source>
        <dbReference type="Proteomes" id="UP000015241"/>
    </source>
</evidence>
<name>S8F215_FOMSC</name>
<feature type="compositionally biased region" description="Acidic residues" evidence="5">
    <location>
        <begin position="225"/>
        <end position="238"/>
    </location>
</feature>